<feature type="domain" description="Histidine kinase" evidence="5">
    <location>
        <begin position="245"/>
        <end position="463"/>
    </location>
</feature>
<dbReference type="InterPro" id="IPR003661">
    <property type="entry name" value="HisK_dim/P_dom"/>
</dbReference>
<dbReference type="RefSeq" id="WP_188220675.1">
    <property type="nucleotide sequence ID" value="NZ_NASZ01000013.1"/>
</dbReference>
<evidence type="ECO:0000256" key="2">
    <source>
        <dbReference type="ARBA" id="ARBA00012438"/>
    </source>
</evidence>
<dbReference type="InterPro" id="IPR004358">
    <property type="entry name" value="Sig_transdc_His_kin-like_C"/>
</dbReference>
<evidence type="ECO:0000256" key="3">
    <source>
        <dbReference type="ARBA" id="ARBA00022553"/>
    </source>
</evidence>
<comment type="caution">
    <text evidence="6">The sequence shown here is derived from an EMBL/GenBank/DDBJ whole genome shotgun (WGS) entry which is preliminary data.</text>
</comment>
<proteinExistence type="predicted"/>
<dbReference type="PRINTS" id="PR00344">
    <property type="entry name" value="BCTRLSENSOR"/>
</dbReference>
<feature type="transmembrane region" description="Helical" evidence="4">
    <location>
        <begin position="204"/>
        <end position="224"/>
    </location>
</feature>
<dbReference type="SUPFAM" id="SSF55874">
    <property type="entry name" value="ATPase domain of HSP90 chaperone/DNA topoisomerase II/histidine kinase"/>
    <property type="match status" value="1"/>
</dbReference>
<keyword evidence="7" id="KW-1185">Reference proteome</keyword>
<dbReference type="SMART" id="SM00387">
    <property type="entry name" value="HATPase_c"/>
    <property type="match status" value="1"/>
</dbReference>
<dbReference type="SUPFAM" id="SSF47384">
    <property type="entry name" value="Homodimeric domain of signal transducing histidine kinase"/>
    <property type="match status" value="1"/>
</dbReference>
<evidence type="ECO:0000256" key="4">
    <source>
        <dbReference type="SAM" id="Phobius"/>
    </source>
</evidence>
<feature type="transmembrane region" description="Helical" evidence="4">
    <location>
        <begin position="80"/>
        <end position="102"/>
    </location>
</feature>
<dbReference type="Pfam" id="PF00512">
    <property type="entry name" value="HisKA"/>
    <property type="match status" value="1"/>
</dbReference>
<gene>
    <name evidence="6" type="ORF">B6A10_09410</name>
</gene>
<dbReference type="InterPro" id="IPR003594">
    <property type="entry name" value="HATPase_dom"/>
</dbReference>
<comment type="catalytic activity">
    <reaction evidence="1">
        <text>ATP + protein L-histidine = ADP + protein N-phospho-L-histidine.</text>
        <dbReference type="EC" id="2.7.13.3"/>
    </reaction>
</comment>
<dbReference type="EMBL" id="NASZ01000013">
    <property type="protein sequence ID" value="MBD0725395.1"/>
    <property type="molecule type" value="Genomic_DNA"/>
</dbReference>
<keyword evidence="4" id="KW-1133">Transmembrane helix</keyword>
<dbReference type="CDD" id="cd00075">
    <property type="entry name" value="HATPase"/>
    <property type="match status" value="1"/>
</dbReference>
<dbReference type="SMART" id="SM00388">
    <property type="entry name" value="HisKA"/>
    <property type="match status" value="1"/>
</dbReference>
<dbReference type="PROSITE" id="PS50109">
    <property type="entry name" value="HIS_KIN"/>
    <property type="match status" value="1"/>
</dbReference>
<dbReference type="Proteomes" id="UP000661715">
    <property type="component" value="Unassembled WGS sequence"/>
</dbReference>
<dbReference type="InterPro" id="IPR036890">
    <property type="entry name" value="HATPase_C_sf"/>
</dbReference>
<keyword evidence="3" id="KW-0597">Phosphoprotein</keyword>
<evidence type="ECO:0000256" key="1">
    <source>
        <dbReference type="ARBA" id="ARBA00000085"/>
    </source>
</evidence>
<dbReference type="Pfam" id="PF02518">
    <property type="entry name" value="HATPase_c"/>
    <property type="match status" value="1"/>
</dbReference>
<sequence>MELFYQFSKLFVLDIRNTMGILFWGNFILAILVFTFRFTFMSKQSHNQLLVFGCSKILLAFAWLAFFLRVDTVSYNPIKFIVTNTLVFSGYYLESVAMLMIVKNQSKKSFQNQFILFVTTLLSFYIAVAMKAPANIRVSLASVNIFLLLIVPTTLFLLESNGSTFRRILGFNYIILLVTLIFRIFYPLFKTSTSLYSTDYTQKIIFLIIFLMMTISGVGYLLLLQEKKENQIKKLLDDKNTFFSIIAHDLRGPFNGIIGLSELLLEKDNQLNQEETNEFIELIHQSSKNTFSLLDNLLTWSQSQTGNLEFNPKNLEIKTITNKSINLLANIAKNKNITLNTAIDTDQYLFADKNMLETVFRNLISNAIKFTPNNGEVSLSMQKENRQFVFSVQDNGIGIAPEKIKTLFNINHRQTTSGTNNETGTGLGLMLCKDFVEKHGGQIWVKSHPGKGSTFIFSIPDSHKL</sequence>
<evidence type="ECO:0000259" key="5">
    <source>
        <dbReference type="PROSITE" id="PS50109"/>
    </source>
</evidence>
<feature type="transmembrane region" description="Helical" evidence="4">
    <location>
        <begin position="49"/>
        <end position="68"/>
    </location>
</feature>
<organism evidence="6 7">
    <name type="scientific">Flavobacterium pokkalii</name>
    <dbReference type="NCBI Taxonomy" id="1940408"/>
    <lineage>
        <taxon>Bacteria</taxon>
        <taxon>Pseudomonadati</taxon>
        <taxon>Bacteroidota</taxon>
        <taxon>Flavobacteriia</taxon>
        <taxon>Flavobacteriales</taxon>
        <taxon>Flavobacteriaceae</taxon>
        <taxon>Flavobacterium</taxon>
    </lineage>
</organism>
<dbReference type="PANTHER" id="PTHR43547:SF2">
    <property type="entry name" value="HYBRID SIGNAL TRANSDUCTION HISTIDINE KINASE C"/>
    <property type="match status" value="1"/>
</dbReference>
<dbReference type="CDD" id="cd00082">
    <property type="entry name" value="HisKA"/>
    <property type="match status" value="1"/>
</dbReference>
<dbReference type="InterPro" id="IPR036097">
    <property type="entry name" value="HisK_dim/P_sf"/>
</dbReference>
<keyword evidence="4" id="KW-0812">Transmembrane</keyword>
<feature type="transmembrane region" description="Helical" evidence="4">
    <location>
        <begin position="138"/>
        <end position="158"/>
    </location>
</feature>
<name>A0ABR7URH9_9FLAO</name>
<dbReference type="EC" id="2.7.13.3" evidence="2"/>
<evidence type="ECO:0000313" key="6">
    <source>
        <dbReference type="EMBL" id="MBD0725395.1"/>
    </source>
</evidence>
<dbReference type="InterPro" id="IPR005467">
    <property type="entry name" value="His_kinase_dom"/>
</dbReference>
<feature type="transmembrane region" description="Helical" evidence="4">
    <location>
        <begin position="114"/>
        <end position="132"/>
    </location>
</feature>
<reference evidence="6 7" key="1">
    <citation type="journal article" date="2020" name="Microbiol. Res.">
        <title>Flavobacterium pokkalii sp. nov., a novel plant growth promoting native rhizobacteria isolated from pokkali rice grown in coastal saline affected agricultural regions of southern India, Kerala.</title>
        <authorList>
            <person name="Menon R.R."/>
            <person name="Kumari S."/>
            <person name="Viver T."/>
            <person name="Rameshkumar N."/>
        </authorList>
    </citation>
    <scope>NUCLEOTIDE SEQUENCE [LARGE SCALE GENOMIC DNA]</scope>
    <source>
        <strain evidence="6 7">L1I52</strain>
    </source>
</reference>
<protein>
    <recommendedName>
        <fullName evidence="2">histidine kinase</fullName>
        <ecNumber evidence="2">2.7.13.3</ecNumber>
    </recommendedName>
</protein>
<feature type="transmembrane region" description="Helical" evidence="4">
    <location>
        <begin position="20"/>
        <end position="40"/>
    </location>
</feature>
<keyword evidence="4" id="KW-0472">Membrane</keyword>
<evidence type="ECO:0000313" key="7">
    <source>
        <dbReference type="Proteomes" id="UP000661715"/>
    </source>
</evidence>
<dbReference type="PANTHER" id="PTHR43547">
    <property type="entry name" value="TWO-COMPONENT HISTIDINE KINASE"/>
    <property type="match status" value="1"/>
</dbReference>
<dbReference type="Gene3D" id="1.10.287.130">
    <property type="match status" value="1"/>
</dbReference>
<feature type="transmembrane region" description="Helical" evidence="4">
    <location>
        <begin position="170"/>
        <end position="189"/>
    </location>
</feature>
<accession>A0ABR7URH9</accession>
<dbReference type="Gene3D" id="3.30.565.10">
    <property type="entry name" value="Histidine kinase-like ATPase, C-terminal domain"/>
    <property type="match status" value="1"/>
</dbReference>